<dbReference type="OrthoDB" id="2556492at2759"/>
<keyword evidence="4" id="KW-1185">Reference proteome</keyword>
<feature type="compositionally biased region" description="Basic residues" evidence="1">
    <location>
        <begin position="325"/>
        <end position="335"/>
    </location>
</feature>
<feature type="chain" id="PRO_5004833154" evidence="2">
    <location>
        <begin position="26"/>
        <end position="643"/>
    </location>
</feature>
<sequence>MGAFAMPALGVLEVVVVGATLEVDAEEDEVADDVADEVGEEEDVAEDVEEEVDEVAVFTELMENEMSVPSVAAASVVRDEEVAVVEEAEVEREAVVLAEVEGDEEDWAETSASSSAMHSSVDERAEVRTMAEMDAQQSGAERSANSKKDGAAQITGALLLARLRCLALRCARTAVQKLPLFLDHPRTDGWLAFLSPSISIRSVGLGAKPSRSASTLVPTRHARLHLHPPSTSRPAKTHTRPRSHARAHTPSPASLRARAASSFLSSRFRLSYTLVPAVMDSAKIFALGLAAGLAIHVFVRNGARKGAKHAQQAAAPPSPSIASKPAKKNKNKKNKNKDSPTPPSTEAVAAPAAHAPAPAPEPVAKPVESAPAATTSKKNKKNKKQHPQPNAQATTPAESYAEVAAADDAAPAKEAVSNDAISNDAVRARSDAAQAALVASLGDMRDADVDELPAGYSSVARIPASEPAATHRISRKDQDDGWSSVGGTFPSSSRASASSAKPNGTATHTSFASTNPFAALPDDAPTASVKRLPSKPSAPSGGGWTVAAPGPVKTRANGAASVVGAGGETKKQRSNANKAAAKKAAKEDAERLQAERLANHRRQQALEAAQQRDAARRPAPHSVSAKTPTAKASVDLNGRLVWD</sequence>
<keyword evidence="2" id="KW-0732">Signal</keyword>
<dbReference type="AlphaFoldDB" id="W3VH85"/>
<comment type="caution">
    <text evidence="3">The sequence shown here is derived from an EMBL/GenBank/DDBJ whole genome shotgun (WGS) entry which is preliminary data.</text>
</comment>
<feature type="compositionally biased region" description="Basic residues" evidence="1">
    <location>
        <begin position="377"/>
        <end position="386"/>
    </location>
</feature>
<dbReference type="Proteomes" id="UP000019462">
    <property type="component" value="Unassembled WGS sequence"/>
</dbReference>
<feature type="compositionally biased region" description="Basic and acidic residues" evidence="1">
    <location>
        <begin position="584"/>
        <end position="598"/>
    </location>
</feature>
<feature type="compositionally biased region" description="Low complexity" evidence="1">
    <location>
        <begin position="344"/>
        <end position="356"/>
    </location>
</feature>
<feature type="compositionally biased region" description="Low complexity" evidence="1">
    <location>
        <begin position="396"/>
        <end position="417"/>
    </location>
</feature>
<protein>
    <submittedName>
        <fullName evidence="3">Uncharacterized protein</fullName>
    </submittedName>
</protein>
<feature type="region of interest" description="Disordered" evidence="1">
    <location>
        <begin position="308"/>
        <end position="417"/>
    </location>
</feature>
<proteinExistence type="predicted"/>
<evidence type="ECO:0000313" key="3">
    <source>
        <dbReference type="EMBL" id="ETS60152.1"/>
    </source>
</evidence>
<feature type="compositionally biased region" description="Basic residues" evidence="1">
    <location>
        <begin position="235"/>
        <end position="247"/>
    </location>
</feature>
<organism evidence="3 4">
    <name type="scientific">Moesziomyces aphidis</name>
    <name type="common">Pseudozyma aphidis</name>
    <dbReference type="NCBI Taxonomy" id="84754"/>
    <lineage>
        <taxon>Eukaryota</taxon>
        <taxon>Fungi</taxon>
        <taxon>Dikarya</taxon>
        <taxon>Basidiomycota</taxon>
        <taxon>Ustilaginomycotina</taxon>
        <taxon>Ustilaginomycetes</taxon>
        <taxon>Ustilaginales</taxon>
        <taxon>Ustilaginaceae</taxon>
        <taxon>Moesziomyces</taxon>
    </lineage>
</organism>
<accession>W3VH85</accession>
<dbReference type="EMBL" id="AWNI01000038">
    <property type="protein sequence ID" value="ETS60152.1"/>
    <property type="molecule type" value="Genomic_DNA"/>
</dbReference>
<feature type="region of interest" description="Disordered" evidence="1">
    <location>
        <begin position="463"/>
        <end position="643"/>
    </location>
</feature>
<feature type="compositionally biased region" description="Polar residues" evidence="1">
    <location>
        <begin position="501"/>
        <end position="516"/>
    </location>
</feature>
<feature type="region of interest" description="Disordered" evidence="1">
    <location>
        <begin position="210"/>
        <end position="256"/>
    </location>
</feature>
<feature type="signal peptide" evidence="2">
    <location>
        <begin position="1"/>
        <end position="25"/>
    </location>
</feature>
<reference evidence="3 4" key="1">
    <citation type="journal article" date="2014" name="Genome Announc.">
        <title>Genome sequence of the basidiomycetous fungus Pseudozyma aphidis DSM70725, an efficient producer of biosurfactant mannosylerythritol lipids.</title>
        <authorList>
            <person name="Lorenz S."/>
            <person name="Guenther M."/>
            <person name="Grumaz C."/>
            <person name="Rupp S."/>
            <person name="Zibek S."/>
            <person name="Sohn K."/>
        </authorList>
    </citation>
    <scope>NUCLEOTIDE SEQUENCE [LARGE SCALE GENOMIC DNA]</scope>
    <source>
        <strain evidence="4">ATCC 32657 / CBS 517.83 / DSM 70725 / JCM 10318 / NBRC 10182 / NRRL Y-7954 / St-0401</strain>
    </source>
</reference>
<evidence type="ECO:0000256" key="2">
    <source>
        <dbReference type="SAM" id="SignalP"/>
    </source>
</evidence>
<feature type="compositionally biased region" description="Low complexity" evidence="1">
    <location>
        <begin position="364"/>
        <end position="373"/>
    </location>
</feature>
<gene>
    <name evidence="3" type="ORF">PaG_05687</name>
</gene>
<feature type="compositionally biased region" description="Low complexity" evidence="1">
    <location>
        <begin position="491"/>
        <end position="500"/>
    </location>
</feature>
<evidence type="ECO:0000313" key="4">
    <source>
        <dbReference type="Proteomes" id="UP000019462"/>
    </source>
</evidence>
<dbReference type="HOGENOM" id="CLU_425851_0_0_1"/>
<name>W3VH85_MOEAP</name>
<evidence type="ECO:0000256" key="1">
    <source>
        <dbReference type="SAM" id="MobiDB-lite"/>
    </source>
</evidence>